<dbReference type="Proteomes" id="UP001519460">
    <property type="component" value="Unassembled WGS sequence"/>
</dbReference>
<dbReference type="InterPro" id="IPR050327">
    <property type="entry name" value="Proton-linked_MCT"/>
</dbReference>
<dbReference type="InterPro" id="IPR036259">
    <property type="entry name" value="MFS_trans_sf"/>
</dbReference>
<feature type="domain" description="Major facilitator superfamily (MFS) profile" evidence="5">
    <location>
        <begin position="13"/>
        <end position="429"/>
    </location>
</feature>
<feature type="transmembrane region" description="Helical" evidence="3">
    <location>
        <begin position="12"/>
        <end position="31"/>
    </location>
</feature>
<feature type="transmembrane region" description="Helical" evidence="3">
    <location>
        <begin position="103"/>
        <end position="128"/>
    </location>
</feature>
<dbReference type="EMBL" id="JACVVK020000503">
    <property type="protein sequence ID" value="KAK7469805.1"/>
    <property type="molecule type" value="Genomic_DNA"/>
</dbReference>
<gene>
    <name evidence="6" type="ORF">BaRGS_00036182</name>
</gene>
<keyword evidence="7" id="KW-1185">Reference proteome</keyword>
<evidence type="ECO:0000259" key="4">
    <source>
        <dbReference type="PROSITE" id="PS50106"/>
    </source>
</evidence>
<evidence type="ECO:0000256" key="1">
    <source>
        <dbReference type="ARBA" id="ARBA00004141"/>
    </source>
</evidence>
<dbReference type="InterPro" id="IPR020846">
    <property type="entry name" value="MFS_dom"/>
</dbReference>
<dbReference type="InterPro" id="IPR001478">
    <property type="entry name" value="PDZ"/>
</dbReference>
<evidence type="ECO:0000256" key="2">
    <source>
        <dbReference type="SAM" id="MobiDB-lite"/>
    </source>
</evidence>
<feature type="domain" description="PDZ" evidence="4">
    <location>
        <begin position="460"/>
        <end position="540"/>
    </location>
</feature>
<dbReference type="SMART" id="SM00228">
    <property type="entry name" value="PDZ"/>
    <property type="match status" value="1"/>
</dbReference>
<accession>A0ABD0JCI7</accession>
<feature type="transmembrane region" description="Helical" evidence="3">
    <location>
        <begin position="404"/>
        <end position="423"/>
    </location>
</feature>
<protein>
    <submittedName>
        <fullName evidence="6">Uncharacterized protein</fullName>
    </submittedName>
</protein>
<dbReference type="GO" id="GO:0016020">
    <property type="term" value="C:membrane"/>
    <property type="evidence" value="ECO:0007669"/>
    <property type="project" value="UniProtKB-SubCell"/>
</dbReference>
<feature type="transmembrane region" description="Helical" evidence="3">
    <location>
        <begin position="286"/>
        <end position="308"/>
    </location>
</feature>
<dbReference type="InterPro" id="IPR041489">
    <property type="entry name" value="PDZ_6"/>
</dbReference>
<feature type="transmembrane region" description="Helical" evidence="3">
    <location>
        <begin position="219"/>
        <end position="241"/>
    </location>
</feature>
<dbReference type="AlphaFoldDB" id="A0ABD0JCI7"/>
<dbReference type="SUPFAM" id="SSF50156">
    <property type="entry name" value="PDZ domain-like"/>
    <property type="match status" value="1"/>
</dbReference>
<keyword evidence="3" id="KW-0472">Membrane</keyword>
<dbReference type="PANTHER" id="PTHR11360">
    <property type="entry name" value="MONOCARBOXYLATE TRANSPORTER"/>
    <property type="match status" value="1"/>
</dbReference>
<reference evidence="6 7" key="1">
    <citation type="journal article" date="2023" name="Sci. Data">
        <title>Genome assembly of the Korean intertidal mud-creeper Batillaria attramentaria.</title>
        <authorList>
            <person name="Patra A.K."/>
            <person name="Ho P.T."/>
            <person name="Jun S."/>
            <person name="Lee S.J."/>
            <person name="Kim Y."/>
            <person name="Won Y.J."/>
        </authorList>
    </citation>
    <scope>NUCLEOTIDE SEQUENCE [LARGE SCALE GENOMIC DNA]</scope>
    <source>
        <strain evidence="6">Wonlab-2016</strain>
    </source>
</reference>
<dbReference type="Pfam" id="PF17820">
    <property type="entry name" value="PDZ_6"/>
    <property type="match status" value="1"/>
</dbReference>
<keyword evidence="3" id="KW-1133">Transmembrane helix</keyword>
<dbReference type="CDD" id="cd06768">
    <property type="entry name" value="PDZ_NHERF-like"/>
    <property type="match status" value="1"/>
</dbReference>
<name>A0ABD0JCI7_9CAEN</name>
<evidence type="ECO:0000313" key="7">
    <source>
        <dbReference type="Proteomes" id="UP001519460"/>
    </source>
</evidence>
<feature type="transmembrane region" description="Helical" evidence="3">
    <location>
        <begin position="78"/>
        <end position="97"/>
    </location>
</feature>
<organism evidence="6 7">
    <name type="scientific">Batillaria attramentaria</name>
    <dbReference type="NCBI Taxonomy" id="370345"/>
    <lineage>
        <taxon>Eukaryota</taxon>
        <taxon>Metazoa</taxon>
        <taxon>Spiralia</taxon>
        <taxon>Lophotrochozoa</taxon>
        <taxon>Mollusca</taxon>
        <taxon>Gastropoda</taxon>
        <taxon>Caenogastropoda</taxon>
        <taxon>Sorbeoconcha</taxon>
        <taxon>Cerithioidea</taxon>
        <taxon>Batillariidae</taxon>
        <taxon>Batillaria</taxon>
    </lineage>
</organism>
<feature type="transmembrane region" description="Helical" evidence="3">
    <location>
        <begin position="51"/>
        <end position="71"/>
    </location>
</feature>
<sequence length="567" mass="60180">MGTQEELRWKWVIMASSVTTIIVTTYGFYSIGVMKVAVLRHYGSDDIITTWLMTYTYSLFMLAAPLASVVINMVNCRACVVLSGILCLAGFTISAFITNFYLLFFSLTFVGVGYALGYIGSVMILAFYFPDRTSLVTGACLAGAGLGMFLHPILFAFLDEVYGLPGAFLLCGAVAFHGTVCGCLMRPPSFERKRAQKSGVRHVLCADWRDWLAVLTDRAFLSFLLSVFFFATAYDTLIILLPTYTIRLSGLSAIEASFAASMSGVGTVVSRLLGGVLAHDRRVGNLLLYCGFLGVEAFAALVAPPLLTSGQAGAYTYCLLVGLYTGAPISLFSPLTVNVIGLEKSATGLGLNFFAQGVGALIGAPVIELVTGGAENPNLAFGFVGKHAMHSLGLELEGAGEDGVVMTGLFGLSVAFGLLVAYIRPSAATAEYPDVSPSHPDTPDPDDVEPTGASRSTLCHVTLGPTSTAYGMELCAVRGRQGQLVTTVDVGSPAAAAGLQNGDVIVEVNGDDVRTEDIHGVVSKIRACGDQVALLVLRCQSDNTDRQTDDTDRQTDDTDRYTDSTDL</sequence>
<dbReference type="InterPro" id="IPR036034">
    <property type="entry name" value="PDZ_sf"/>
</dbReference>
<dbReference type="PANTHER" id="PTHR11360:SF284">
    <property type="entry name" value="EG:103B4.3 PROTEIN-RELATED"/>
    <property type="match status" value="1"/>
</dbReference>
<evidence type="ECO:0000256" key="3">
    <source>
        <dbReference type="SAM" id="Phobius"/>
    </source>
</evidence>
<evidence type="ECO:0000259" key="5">
    <source>
        <dbReference type="PROSITE" id="PS50850"/>
    </source>
</evidence>
<feature type="region of interest" description="Disordered" evidence="2">
    <location>
        <begin position="431"/>
        <end position="456"/>
    </location>
</feature>
<feature type="region of interest" description="Disordered" evidence="2">
    <location>
        <begin position="543"/>
        <end position="567"/>
    </location>
</feature>
<comment type="caution">
    <text evidence="6">The sequence shown here is derived from an EMBL/GenBank/DDBJ whole genome shotgun (WGS) entry which is preliminary data.</text>
</comment>
<dbReference type="PROSITE" id="PS50106">
    <property type="entry name" value="PDZ"/>
    <property type="match status" value="1"/>
</dbReference>
<dbReference type="InterPro" id="IPR011701">
    <property type="entry name" value="MFS"/>
</dbReference>
<feature type="transmembrane region" description="Helical" evidence="3">
    <location>
        <begin position="164"/>
        <end position="185"/>
    </location>
</feature>
<comment type="subcellular location">
    <subcellularLocation>
        <location evidence="1">Membrane</location>
        <topology evidence="1">Multi-pass membrane protein</topology>
    </subcellularLocation>
</comment>
<evidence type="ECO:0000313" key="6">
    <source>
        <dbReference type="EMBL" id="KAK7469805.1"/>
    </source>
</evidence>
<keyword evidence="3" id="KW-0812">Transmembrane</keyword>
<feature type="transmembrane region" description="Helical" evidence="3">
    <location>
        <begin position="253"/>
        <end position="274"/>
    </location>
</feature>
<proteinExistence type="predicted"/>
<dbReference type="Gene3D" id="2.30.42.10">
    <property type="match status" value="1"/>
</dbReference>
<dbReference type="PROSITE" id="PS50850">
    <property type="entry name" value="MFS"/>
    <property type="match status" value="1"/>
</dbReference>
<feature type="transmembrane region" description="Helical" evidence="3">
    <location>
        <begin position="349"/>
        <end position="367"/>
    </location>
</feature>
<feature type="transmembrane region" description="Helical" evidence="3">
    <location>
        <begin position="314"/>
        <end position="337"/>
    </location>
</feature>
<dbReference type="Gene3D" id="1.20.1250.20">
    <property type="entry name" value="MFS general substrate transporter like domains"/>
    <property type="match status" value="1"/>
</dbReference>
<dbReference type="Pfam" id="PF07690">
    <property type="entry name" value="MFS_1"/>
    <property type="match status" value="1"/>
</dbReference>
<dbReference type="SUPFAM" id="SSF103473">
    <property type="entry name" value="MFS general substrate transporter"/>
    <property type="match status" value="1"/>
</dbReference>
<feature type="transmembrane region" description="Helical" evidence="3">
    <location>
        <begin position="135"/>
        <end position="158"/>
    </location>
</feature>